<protein>
    <submittedName>
        <fullName evidence="2">Uncharacterized protein</fullName>
    </submittedName>
</protein>
<proteinExistence type="predicted"/>
<dbReference type="AlphaFoldDB" id="A0AAQ3X9W3"/>
<reference evidence="2 3" key="1">
    <citation type="submission" date="2024-02" db="EMBL/GenBank/DDBJ databases">
        <title>High-quality chromosome-scale genome assembly of Pensacola bahiagrass (Paspalum notatum Flugge var. saurae).</title>
        <authorList>
            <person name="Vega J.M."/>
            <person name="Podio M."/>
            <person name="Orjuela J."/>
            <person name="Siena L.A."/>
            <person name="Pessino S.C."/>
            <person name="Combes M.C."/>
            <person name="Mariac C."/>
            <person name="Albertini E."/>
            <person name="Pupilli F."/>
            <person name="Ortiz J.P.A."/>
            <person name="Leblanc O."/>
        </authorList>
    </citation>
    <scope>NUCLEOTIDE SEQUENCE [LARGE SCALE GENOMIC DNA]</scope>
    <source>
        <strain evidence="2">R1</strain>
        <tissue evidence="2">Leaf</tissue>
    </source>
</reference>
<feature type="region of interest" description="Disordered" evidence="1">
    <location>
        <begin position="162"/>
        <end position="203"/>
    </location>
</feature>
<evidence type="ECO:0000256" key="1">
    <source>
        <dbReference type="SAM" id="MobiDB-lite"/>
    </source>
</evidence>
<evidence type="ECO:0000313" key="3">
    <source>
        <dbReference type="Proteomes" id="UP001341281"/>
    </source>
</evidence>
<sequence length="231" mass="25299">MGIGEDWPVGGQDPIPLQSRELPQDNNHHEVGQGPDRPTDPTCASIALKMNCSWPLSRCLNIYYVYMYALMMVVLVGPAQAAAGQAHHHVPVPQATADHALEAFGCQEPAHVGPENPGHKFTTTLTSGLRISITCNSHKRVKIGWQLAYLFDRRLPSAVARQKRRRLKVSSPTKDRGAKPRKARSRGILRPISPPGLRGAAASGTSCDFWEFVEESQKGFPGFVKNEASQS</sequence>
<accession>A0AAQ3X9W3</accession>
<evidence type="ECO:0000313" key="2">
    <source>
        <dbReference type="EMBL" id="WVZ91851.1"/>
    </source>
</evidence>
<organism evidence="2 3">
    <name type="scientific">Paspalum notatum var. saurae</name>
    <dbReference type="NCBI Taxonomy" id="547442"/>
    <lineage>
        <taxon>Eukaryota</taxon>
        <taxon>Viridiplantae</taxon>
        <taxon>Streptophyta</taxon>
        <taxon>Embryophyta</taxon>
        <taxon>Tracheophyta</taxon>
        <taxon>Spermatophyta</taxon>
        <taxon>Magnoliopsida</taxon>
        <taxon>Liliopsida</taxon>
        <taxon>Poales</taxon>
        <taxon>Poaceae</taxon>
        <taxon>PACMAD clade</taxon>
        <taxon>Panicoideae</taxon>
        <taxon>Andropogonodae</taxon>
        <taxon>Paspaleae</taxon>
        <taxon>Paspalinae</taxon>
        <taxon>Paspalum</taxon>
    </lineage>
</organism>
<feature type="region of interest" description="Disordered" evidence="1">
    <location>
        <begin position="1"/>
        <end position="38"/>
    </location>
</feature>
<gene>
    <name evidence="2" type="ORF">U9M48_037972</name>
</gene>
<feature type="compositionally biased region" description="Basic and acidic residues" evidence="1">
    <location>
        <begin position="22"/>
        <end position="31"/>
    </location>
</feature>
<dbReference type="EMBL" id="CP144753">
    <property type="protein sequence ID" value="WVZ91851.1"/>
    <property type="molecule type" value="Genomic_DNA"/>
</dbReference>
<dbReference type="Proteomes" id="UP001341281">
    <property type="component" value="Chromosome 09"/>
</dbReference>
<keyword evidence="3" id="KW-1185">Reference proteome</keyword>
<name>A0AAQ3X9W3_PASNO</name>